<evidence type="ECO:0000313" key="5">
    <source>
        <dbReference type="Proteomes" id="UP000789831"/>
    </source>
</evidence>
<dbReference type="AlphaFoldDB" id="A0A9N9EWX1"/>
<dbReference type="InterPro" id="IPR001878">
    <property type="entry name" value="Znf_CCHC"/>
</dbReference>
<dbReference type="GO" id="GO:0003676">
    <property type="term" value="F:nucleic acid binding"/>
    <property type="evidence" value="ECO:0007669"/>
    <property type="project" value="InterPro"/>
</dbReference>
<dbReference type="Pfam" id="PF00098">
    <property type="entry name" value="zf-CCHC"/>
    <property type="match status" value="1"/>
</dbReference>
<keyword evidence="1" id="KW-0862">Zinc</keyword>
<organism evidence="4 5">
    <name type="scientific">Ambispora gerdemannii</name>
    <dbReference type="NCBI Taxonomy" id="144530"/>
    <lineage>
        <taxon>Eukaryota</taxon>
        <taxon>Fungi</taxon>
        <taxon>Fungi incertae sedis</taxon>
        <taxon>Mucoromycota</taxon>
        <taxon>Glomeromycotina</taxon>
        <taxon>Glomeromycetes</taxon>
        <taxon>Archaeosporales</taxon>
        <taxon>Ambisporaceae</taxon>
        <taxon>Ambispora</taxon>
    </lineage>
</organism>
<dbReference type="Proteomes" id="UP000789831">
    <property type="component" value="Unassembled WGS sequence"/>
</dbReference>
<dbReference type="Gene3D" id="4.10.60.10">
    <property type="entry name" value="Zinc finger, CCHC-type"/>
    <property type="match status" value="1"/>
</dbReference>
<evidence type="ECO:0000313" key="4">
    <source>
        <dbReference type="EMBL" id="CAG8694217.1"/>
    </source>
</evidence>
<evidence type="ECO:0000256" key="1">
    <source>
        <dbReference type="PROSITE-ProRule" id="PRU00047"/>
    </source>
</evidence>
<feature type="domain" description="CCHC-type" evidence="3">
    <location>
        <begin position="4"/>
        <end position="19"/>
    </location>
</feature>
<feature type="compositionally biased region" description="Basic and acidic residues" evidence="2">
    <location>
        <begin position="62"/>
        <end position="73"/>
    </location>
</feature>
<comment type="caution">
    <text evidence="4">The sequence shown here is derived from an EMBL/GenBank/DDBJ whole genome shotgun (WGS) entry which is preliminary data.</text>
</comment>
<keyword evidence="5" id="KW-1185">Reference proteome</keyword>
<protein>
    <submittedName>
        <fullName evidence="4">13235_t:CDS:1</fullName>
    </submittedName>
</protein>
<dbReference type="GO" id="GO:0008270">
    <property type="term" value="F:zinc ion binding"/>
    <property type="evidence" value="ECO:0007669"/>
    <property type="project" value="UniProtKB-KW"/>
</dbReference>
<dbReference type="InterPro" id="IPR036875">
    <property type="entry name" value="Znf_CCHC_sf"/>
</dbReference>
<keyword evidence="1" id="KW-0479">Metal-binding</keyword>
<gene>
    <name evidence="4" type="ORF">AGERDE_LOCUS13217</name>
</gene>
<dbReference type="OrthoDB" id="116216at2759"/>
<feature type="region of interest" description="Disordered" evidence="2">
    <location>
        <begin position="32"/>
        <end position="73"/>
    </location>
</feature>
<dbReference type="PROSITE" id="PS50158">
    <property type="entry name" value="ZF_CCHC"/>
    <property type="match status" value="1"/>
</dbReference>
<dbReference type="EMBL" id="CAJVPL010015801">
    <property type="protein sequence ID" value="CAG8694217.1"/>
    <property type="molecule type" value="Genomic_DNA"/>
</dbReference>
<reference evidence="4" key="1">
    <citation type="submission" date="2021-06" db="EMBL/GenBank/DDBJ databases">
        <authorList>
            <person name="Kallberg Y."/>
            <person name="Tangrot J."/>
            <person name="Rosling A."/>
        </authorList>
    </citation>
    <scope>NUCLEOTIDE SEQUENCE</scope>
    <source>
        <strain evidence="4">MT106</strain>
    </source>
</reference>
<feature type="compositionally biased region" description="Polar residues" evidence="2">
    <location>
        <begin position="32"/>
        <end position="41"/>
    </location>
</feature>
<evidence type="ECO:0000259" key="3">
    <source>
        <dbReference type="PROSITE" id="PS50158"/>
    </source>
</evidence>
<proteinExistence type="predicted"/>
<feature type="non-terminal residue" evidence="4">
    <location>
        <position position="1"/>
    </location>
</feature>
<sequence>DEKKCHYCGRKGHLMRECRTRLFDQRKELSTNQNRLFNTYSPPRYDQRSFRPYRNQQLPIRQDLRDNRGSQTF</sequence>
<accession>A0A9N9EWX1</accession>
<dbReference type="SUPFAM" id="SSF57756">
    <property type="entry name" value="Retrovirus zinc finger-like domains"/>
    <property type="match status" value="1"/>
</dbReference>
<keyword evidence="1" id="KW-0863">Zinc-finger</keyword>
<name>A0A9N9EWX1_9GLOM</name>
<evidence type="ECO:0000256" key="2">
    <source>
        <dbReference type="SAM" id="MobiDB-lite"/>
    </source>
</evidence>
<dbReference type="SMART" id="SM00343">
    <property type="entry name" value="ZnF_C2HC"/>
    <property type="match status" value="1"/>
</dbReference>